<dbReference type="InterPro" id="IPR021125">
    <property type="entry name" value="DUF2127"/>
</dbReference>
<feature type="transmembrane region" description="Helical" evidence="1">
    <location>
        <begin position="141"/>
        <end position="160"/>
    </location>
</feature>
<feature type="transmembrane region" description="Helical" evidence="1">
    <location>
        <begin position="118"/>
        <end position="135"/>
    </location>
</feature>
<organism evidence="2 3">
    <name type="scientific">Tessaracoccus antarcticus</name>
    <dbReference type="NCBI Taxonomy" id="2479848"/>
    <lineage>
        <taxon>Bacteria</taxon>
        <taxon>Bacillati</taxon>
        <taxon>Actinomycetota</taxon>
        <taxon>Actinomycetes</taxon>
        <taxon>Propionibacteriales</taxon>
        <taxon>Propionibacteriaceae</taxon>
        <taxon>Tessaracoccus</taxon>
    </lineage>
</organism>
<dbReference type="Proteomes" id="UP000275256">
    <property type="component" value="Unassembled WGS sequence"/>
</dbReference>
<evidence type="ECO:0000256" key="1">
    <source>
        <dbReference type="SAM" id="Phobius"/>
    </source>
</evidence>
<dbReference type="AlphaFoldDB" id="A0A3M0GGG3"/>
<reference evidence="2 3" key="1">
    <citation type="submission" date="2018-10" db="EMBL/GenBank/DDBJ databases">
        <title>Tessaracoccus antarcticuss sp. nov., isolated from sediment.</title>
        <authorList>
            <person name="Zhou L.Y."/>
            <person name="Du Z.J."/>
        </authorList>
    </citation>
    <scope>NUCLEOTIDE SEQUENCE [LARGE SCALE GENOMIC DNA]</scope>
    <source>
        <strain evidence="2 3">JDX10</strain>
    </source>
</reference>
<accession>A0A3M0GGG3</accession>
<keyword evidence="1" id="KW-0812">Transmembrane</keyword>
<keyword evidence="3" id="KW-1185">Reference proteome</keyword>
<feature type="transmembrane region" description="Helical" evidence="1">
    <location>
        <begin position="91"/>
        <end position="111"/>
    </location>
</feature>
<evidence type="ECO:0000313" key="3">
    <source>
        <dbReference type="Proteomes" id="UP000275256"/>
    </source>
</evidence>
<dbReference type="PIRSF" id="PIRSF034455">
    <property type="entry name" value="UCP034455"/>
    <property type="match status" value="1"/>
</dbReference>
<proteinExistence type="predicted"/>
<name>A0A3M0GGG3_9ACTN</name>
<dbReference type="InterPro" id="IPR014591">
    <property type="entry name" value="UCP034455"/>
</dbReference>
<sequence length="175" mass="19347">MGVSQPASSPANGVEAAPTLLDRTFRISLLLKGLDGVLELMGGVLLLVVSPARLNSLTRFLTQHELSGDPNDLIANALRHYTSTMSVSSSLFGAVYLLLHGLVKIVLVWAVLKDKLWAYPWMIAFVLVFIAYQSYQLVMGFTTGMALLTAFDIFIVWLTLHEYRVRKTRTLTTSS</sequence>
<keyword evidence="1" id="KW-1133">Transmembrane helix</keyword>
<keyword evidence="1" id="KW-0472">Membrane</keyword>
<gene>
    <name evidence="2" type="ORF">EAX62_04070</name>
</gene>
<protein>
    <submittedName>
        <fullName evidence="2">DUF2127 domain-containing protein</fullName>
    </submittedName>
</protein>
<comment type="caution">
    <text evidence="2">The sequence shown here is derived from an EMBL/GenBank/DDBJ whole genome shotgun (WGS) entry which is preliminary data.</text>
</comment>
<evidence type="ECO:0000313" key="2">
    <source>
        <dbReference type="EMBL" id="RMB61802.1"/>
    </source>
</evidence>
<dbReference type="Pfam" id="PF09900">
    <property type="entry name" value="DUF2127"/>
    <property type="match status" value="1"/>
</dbReference>
<dbReference type="EMBL" id="REFW01000001">
    <property type="protein sequence ID" value="RMB61802.1"/>
    <property type="molecule type" value="Genomic_DNA"/>
</dbReference>